<dbReference type="InterPro" id="IPR000836">
    <property type="entry name" value="PRTase_dom"/>
</dbReference>
<keyword evidence="10" id="KW-0418">Kinase</keyword>
<evidence type="ECO:0000256" key="1">
    <source>
        <dbReference type="ARBA" id="ARBA00001946"/>
    </source>
</evidence>
<dbReference type="GO" id="GO:0004749">
    <property type="term" value="F:ribose phosphate diphosphokinase activity"/>
    <property type="evidence" value="ECO:0007669"/>
    <property type="project" value="UniProtKB-EC"/>
</dbReference>
<reference evidence="15 16" key="1">
    <citation type="submission" date="2017-04" db="EMBL/GenBank/DDBJ databases">
        <title>Draft genome of the yeast Clavispora lusitaniae type strain CBS 6936.</title>
        <authorList>
            <person name="Durrens P."/>
            <person name="Klopp C."/>
            <person name="Biteau N."/>
            <person name="Fitton-Ouhabi V."/>
            <person name="Dementhon K."/>
            <person name="Accoceberry I."/>
            <person name="Sherman D.J."/>
            <person name="Noel T."/>
        </authorList>
    </citation>
    <scope>NUCLEOTIDE SEQUENCE [LARGE SCALE GENOMIC DNA]</scope>
    <source>
        <strain evidence="15 16">CBS 6936</strain>
    </source>
</reference>
<dbReference type="NCBIfam" id="TIGR01251">
    <property type="entry name" value="ribP_PPkin"/>
    <property type="match status" value="1"/>
</dbReference>
<dbReference type="GO" id="GO:0002189">
    <property type="term" value="C:ribose phosphate diphosphokinase complex"/>
    <property type="evidence" value="ECO:0007669"/>
    <property type="project" value="TreeGrafter"/>
</dbReference>
<dbReference type="SMART" id="SM01400">
    <property type="entry name" value="Pribosyltran_N"/>
    <property type="match status" value="1"/>
</dbReference>
<protein>
    <recommendedName>
        <fullName evidence="4">ribose-phosphate diphosphokinase</fullName>
        <ecNumber evidence="4">2.7.6.1</ecNumber>
    </recommendedName>
</protein>
<comment type="pathway">
    <text evidence="2">Metabolic intermediate biosynthesis; 5-phospho-alpha-D-ribose 1-diphosphate biosynthesis; 5-phospho-alpha-D-ribose 1-diphosphate from D-ribose 5-phosphate (route I): step 1/1.</text>
</comment>
<organism evidence="15 16">
    <name type="scientific">Clavispora lusitaniae</name>
    <name type="common">Candida lusitaniae</name>
    <dbReference type="NCBI Taxonomy" id="36911"/>
    <lineage>
        <taxon>Eukaryota</taxon>
        <taxon>Fungi</taxon>
        <taxon>Dikarya</taxon>
        <taxon>Ascomycota</taxon>
        <taxon>Saccharomycotina</taxon>
        <taxon>Pichiomycetes</taxon>
        <taxon>Metschnikowiaceae</taxon>
        <taxon>Clavispora</taxon>
    </lineage>
</organism>
<dbReference type="EC" id="2.7.6.1" evidence="4"/>
<dbReference type="KEGG" id="clus:A9F13_06g00121"/>
<keyword evidence="9" id="KW-0547">Nucleotide-binding</keyword>
<dbReference type="Pfam" id="PF13793">
    <property type="entry name" value="Pribosyltran_N"/>
    <property type="match status" value="1"/>
</dbReference>
<evidence type="ECO:0000256" key="8">
    <source>
        <dbReference type="ARBA" id="ARBA00022727"/>
    </source>
</evidence>
<keyword evidence="8" id="KW-0545">Nucleotide biosynthesis</keyword>
<dbReference type="AlphaFoldDB" id="A0AA91Q1D8"/>
<dbReference type="OMA" id="IHNCESI"/>
<dbReference type="SUPFAM" id="SSF53271">
    <property type="entry name" value="PRTase-like"/>
    <property type="match status" value="1"/>
</dbReference>
<comment type="caution">
    <text evidence="15">The sequence shown here is derived from an EMBL/GenBank/DDBJ whole genome shotgun (WGS) entry which is preliminary data.</text>
</comment>
<keyword evidence="6" id="KW-0808">Transferase</keyword>
<keyword evidence="5" id="KW-0963">Cytoplasm</keyword>
<dbReference type="Gene3D" id="3.40.50.2020">
    <property type="match status" value="2"/>
</dbReference>
<keyword evidence="12" id="KW-0460">Magnesium</keyword>
<gene>
    <name evidence="15" type="ORF">A9F13_06g00121</name>
</gene>
<dbReference type="GO" id="GO:0016301">
    <property type="term" value="F:kinase activity"/>
    <property type="evidence" value="ECO:0007669"/>
    <property type="project" value="UniProtKB-KW"/>
</dbReference>
<dbReference type="GO" id="GO:0005524">
    <property type="term" value="F:ATP binding"/>
    <property type="evidence" value="ECO:0007669"/>
    <property type="project" value="UniProtKB-KW"/>
</dbReference>
<dbReference type="InterPro" id="IPR000842">
    <property type="entry name" value="PRib_PP_synth_CS"/>
</dbReference>
<evidence type="ECO:0000313" key="16">
    <source>
        <dbReference type="Proteomes" id="UP000195602"/>
    </source>
</evidence>
<dbReference type="PANTHER" id="PTHR10210:SF32">
    <property type="entry name" value="RIBOSE-PHOSPHATE PYROPHOSPHOKINASE 2"/>
    <property type="match status" value="1"/>
</dbReference>
<dbReference type="NCBIfam" id="NF002320">
    <property type="entry name" value="PRK01259.1"/>
    <property type="match status" value="1"/>
</dbReference>
<dbReference type="Proteomes" id="UP000195602">
    <property type="component" value="Unassembled WGS sequence"/>
</dbReference>
<dbReference type="FunFam" id="3.40.50.2020:FF:000005">
    <property type="entry name" value="Ribose-phosphate pyrophosphokinase 1"/>
    <property type="match status" value="1"/>
</dbReference>
<evidence type="ECO:0000256" key="7">
    <source>
        <dbReference type="ARBA" id="ARBA00022723"/>
    </source>
</evidence>
<evidence type="ECO:0000313" key="15">
    <source>
        <dbReference type="EMBL" id="OVF08893.1"/>
    </source>
</evidence>
<feature type="domain" description="Ribose-phosphate pyrophosphokinase N-terminal" evidence="14">
    <location>
        <begin position="8"/>
        <end position="126"/>
    </location>
</feature>
<keyword evidence="7" id="KW-0479">Metal-binding</keyword>
<evidence type="ECO:0000256" key="2">
    <source>
        <dbReference type="ARBA" id="ARBA00004996"/>
    </source>
</evidence>
<keyword evidence="11" id="KW-0067">ATP-binding</keyword>
<dbReference type="Pfam" id="PF14572">
    <property type="entry name" value="Pribosyl_synth"/>
    <property type="match status" value="1"/>
</dbReference>
<dbReference type="PROSITE" id="PS00114">
    <property type="entry name" value="PRPP_SYNTHASE"/>
    <property type="match status" value="1"/>
</dbReference>
<dbReference type="GO" id="GO:0006164">
    <property type="term" value="P:purine nucleotide biosynthetic process"/>
    <property type="evidence" value="ECO:0007669"/>
    <property type="project" value="TreeGrafter"/>
</dbReference>
<evidence type="ECO:0000256" key="5">
    <source>
        <dbReference type="ARBA" id="ARBA00022490"/>
    </source>
</evidence>
<dbReference type="EMBL" id="LYUB02000006">
    <property type="protein sequence ID" value="OVF08893.1"/>
    <property type="molecule type" value="Genomic_DNA"/>
</dbReference>
<comment type="cofactor">
    <cofactor evidence="1">
        <name>Mg(2+)</name>
        <dbReference type="ChEBI" id="CHEBI:18420"/>
    </cofactor>
</comment>
<dbReference type="InterPro" id="IPR029057">
    <property type="entry name" value="PRTase-like"/>
</dbReference>
<dbReference type="InterPro" id="IPR005946">
    <property type="entry name" value="Rib-P_diPkinase"/>
</dbReference>
<name>A0AA91Q1D8_CLALS</name>
<comment type="catalytic activity">
    <reaction evidence="13">
        <text>D-ribose 5-phosphate + ATP = 5-phospho-alpha-D-ribose 1-diphosphate + AMP + H(+)</text>
        <dbReference type="Rhea" id="RHEA:15609"/>
        <dbReference type="ChEBI" id="CHEBI:15378"/>
        <dbReference type="ChEBI" id="CHEBI:30616"/>
        <dbReference type="ChEBI" id="CHEBI:58017"/>
        <dbReference type="ChEBI" id="CHEBI:78346"/>
        <dbReference type="ChEBI" id="CHEBI:456215"/>
        <dbReference type="EC" id="2.7.6.1"/>
    </reaction>
</comment>
<evidence type="ECO:0000256" key="12">
    <source>
        <dbReference type="ARBA" id="ARBA00022842"/>
    </source>
</evidence>
<evidence type="ECO:0000256" key="3">
    <source>
        <dbReference type="ARBA" id="ARBA00006478"/>
    </source>
</evidence>
<evidence type="ECO:0000259" key="14">
    <source>
        <dbReference type="Pfam" id="PF13793"/>
    </source>
</evidence>
<evidence type="ECO:0000256" key="10">
    <source>
        <dbReference type="ARBA" id="ARBA00022777"/>
    </source>
</evidence>
<dbReference type="PANTHER" id="PTHR10210">
    <property type="entry name" value="RIBOSE-PHOSPHATE DIPHOSPHOKINASE FAMILY MEMBER"/>
    <property type="match status" value="1"/>
</dbReference>
<proteinExistence type="inferred from homology"/>
<dbReference type="GO" id="GO:0006015">
    <property type="term" value="P:5-phosphoribose 1-diphosphate biosynthetic process"/>
    <property type="evidence" value="ECO:0007669"/>
    <property type="project" value="TreeGrafter"/>
</dbReference>
<evidence type="ECO:0000256" key="4">
    <source>
        <dbReference type="ARBA" id="ARBA00013247"/>
    </source>
</evidence>
<dbReference type="GO" id="GO:0000287">
    <property type="term" value="F:magnesium ion binding"/>
    <property type="evidence" value="ECO:0007669"/>
    <property type="project" value="InterPro"/>
</dbReference>
<comment type="similarity">
    <text evidence="3">Belongs to the ribose-phosphate pyrophosphokinase family.</text>
</comment>
<evidence type="ECO:0000256" key="9">
    <source>
        <dbReference type="ARBA" id="ARBA00022741"/>
    </source>
</evidence>
<dbReference type="InterPro" id="IPR029099">
    <property type="entry name" value="Pribosyltran_N"/>
</dbReference>
<evidence type="ECO:0000256" key="6">
    <source>
        <dbReference type="ARBA" id="ARBA00022679"/>
    </source>
</evidence>
<evidence type="ECO:0000256" key="11">
    <source>
        <dbReference type="ARBA" id="ARBA00022840"/>
    </source>
</evidence>
<accession>A0AA91Q1D8</accession>
<sequence length="323" mass="35448">MHSSPNSIRLISGNSHRKLSELIAERLAIPLSKVGAFQYSNKETAVAVGESVRDDDVYIIQTGYGETEINDFLMELLHLINACRIGGARRITAVIPNFFYARQDKKDKSRAPITAKLIANLLQTSGCNHLITLDLHASQIQGFFKVPVDNLYAEPSALRFITENYSTDQLTIVSPDAGGAKRVAYIADKLDVPFALIHKERQKANEVSKMVLVGDVSNKICLLIDDMADTCGTLCKAADVLLSNGAQKVVAIVTHGIFSSNAIEKLNKSKLDKIVCTNSLPLDDKLARCPKLELLDISPTLAEAIRRLHNGESVSYLFENVPE</sequence>
<dbReference type="GO" id="GO:0005737">
    <property type="term" value="C:cytoplasm"/>
    <property type="evidence" value="ECO:0007669"/>
    <property type="project" value="TreeGrafter"/>
</dbReference>
<dbReference type="GO" id="GO:0009156">
    <property type="term" value="P:ribonucleoside monophosphate biosynthetic process"/>
    <property type="evidence" value="ECO:0007669"/>
    <property type="project" value="InterPro"/>
</dbReference>
<dbReference type="CDD" id="cd06223">
    <property type="entry name" value="PRTases_typeI"/>
    <property type="match status" value="1"/>
</dbReference>
<dbReference type="FunFam" id="3.40.50.2020:FF:000001">
    <property type="entry name" value="Ribose-phosphate pyrophosphokinase"/>
    <property type="match status" value="1"/>
</dbReference>
<evidence type="ECO:0000256" key="13">
    <source>
        <dbReference type="ARBA" id="ARBA00049535"/>
    </source>
</evidence>